<protein>
    <submittedName>
        <fullName evidence="14">Uncharacterized protein</fullName>
    </submittedName>
</protein>
<dbReference type="PANTHER" id="PTHR24381:SF390">
    <property type="entry name" value="ZINC FINGER PROTEIN 37 HOMOLOG"/>
    <property type="match status" value="1"/>
</dbReference>
<dbReference type="FunFam" id="3.30.160.60:FF:000624">
    <property type="entry name" value="zinc finger protein 697"/>
    <property type="match status" value="1"/>
</dbReference>
<dbReference type="PROSITE" id="PS50157">
    <property type="entry name" value="ZINC_FINGER_C2H2_2"/>
    <property type="match status" value="4"/>
</dbReference>
<sequence>MADSPINVPQGLFIFQDVNVNISQERKECMDTAQENLYIDVMLENYNNLVSVENYGMCSIVPQHVKTDKESRQCNELGKMLHDPSTCALYRTSETAENSNNYRCCNNGNASVDSSNLDRHDSMHIGEEPCKSRDCEKSFNLCSNITQDHRVCTAKKDKQGEYDDSFSSAYSPMQQTIYIREKPFLCEECGKCFITASNLSVHRRIHTGKKPYKCDVCEKSFSQRSHFKIHQRLHTGEKPYKCKECGKSFRQSTGLNNHQKLHTGEKPYKCREYGQSRLKGPGHLWSRAKNPGKWRGVRQCLRILGLLTFCDVAVNFSQEEWECLDSAQRALYVDNYWLCDPVYQHVNNEKDSCQYCNDLVKMLHDHSKYALYKTREATENSSIYRCSNHGDASMNSSNLDRHESMHREESCKSKDCEESLNLCSNISQDERLYTAKRENRQGEYGGNFNSAYNLLPQTIYIGKKLHQCEQC</sequence>
<evidence type="ECO:0000256" key="7">
    <source>
        <dbReference type="ARBA" id="ARBA00023015"/>
    </source>
</evidence>
<feature type="domain" description="C2H2-type" evidence="12">
    <location>
        <begin position="184"/>
        <end position="211"/>
    </location>
</feature>
<keyword evidence="3" id="KW-0479">Metal-binding</keyword>
<dbReference type="SMART" id="SM00349">
    <property type="entry name" value="KRAB"/>
    <property type="match status" value="2"/>
</dbReference>
<evidence type="ECO:0000256" key="2">
    <source>
        <dbReference type="ARBA" id="ARBA00006991"/>
    </source>
</evidence>
<evidence type="ECO:0000256" key="5">
    <source>
        <dbReference type="ARBA" id="ARBA00022771"/>
    </source>
</evidence>
<evidence type="ECO:0000259" key="13">
    <source>
        <dbReference type="PROSITE" id="PS50805"/>
    </source>
</evidence>
<dbReference type="PANTHER" id="PTHR24381">
    <property type="entry name" value="ZINC FINGER PROTEIN"/>
    <property type="match status" value="1"/>
</dbReference>
<feature type="domain" description="C2H2-type" evidence="12">
    <location>
        <begin position="240"/>
        <end position="267"/>
    </location>
</feature>
<dbReference type="Gene3D" id="6.10.140.140">
    <property type="match status" value="2"/>
</dbReference>
<dbReference type="InterPro" id="IPR001909">
    <property type="entry name" value="KRAB"/>
</dbReference>
<evidence type="ECO:0000256" key="9">
    <source>
        <dbReference type="ARBA" id="ARBA00023163"/>
    </source>
</evidence>
<organism evidence="14 15">
    <name type="scientific">Myodes glareolus</name>
    <name type="common">Bank vole</name>
    <name type="synonym">Clethrionomys glareolus</name>
    <dbReference type="NCBI Taxonomy" id="447135"/>
    <lineage>
        <taxon>Eukaryota</taxon>
        <taxon>Metazoa</taxon>
        <taxon>Chordata</taxon>
        <taxon>Craniata</taxon>
        <taxon>Vertebrata</taxon>
        <taxon>Euteleostomi</taxon>
        <taxon>Mammalia</taxon>
        <taxon>Eutheria</taxon>
        <taxon>Euarchontoglires</taxon>
        <taxon>Glires</taxon>
        <taxon>Rodentia</taxon>
        <taxon>Myomorpha</taxon>
        <taxon>Muroidea</taxon>
        <taxon>Cricetidae</taxon>
        <taxon>Arvicolinae</taxon>
        <taxon>Myodes</taxon>
    </lineage>
</organism>
<evidence type="ECO:0000256" key="3">
    <source>
        <dbReference type="ARBA" id="ARBA00022723"/>
    </source>
</evidence>
<evidence type="ECO:0000256" key="8">
    <source>
        <dbReference type="ARBA" id="ARBA00023125"/>
    </source>
</evidence>
<reference evidence="14 15" key="1">
    <citation type="journal article" date="2023" name="bioRxiv">
        <title>Conserved and derived expression patterns and positive selection on dental genes reveal complex evolutionary context of ever-growing rodent molars.</title>
        <authorList>
            <person name="Calamari Z.T."/>
            <person name="Song A."/>
            <person name="Cohen E."/>
            <person name="Akter M."/>
            <person name="Roy R.D."/>
            <person name="Hallikas O."/>
            <person name="Christensen M.M."/>
            <person name="Li P."/>
            <person name="Marangoni P."/>
            <person name="Jernvall J."/>
            <person name="Klein O.D."/>
        </authorList>
    </citation>
    <scope>NUCLEOTIDE SEQUENCE [LARGE SCALE GENOMIC DNA]</scope>
    <source>
        <strain evidence="14">V071</strain>
    </source>
</reference>
<dbReference type="FunFam" id="3.30.160.60:FF:002343">
    <property type="entry name" value="Zinc finger protein 33A"/>
    <property type="match status" value="1"/>
</dbReference>
<feature type="non-terminal residue" evidence="14">
    <location>
        <position position="471"/>
    </location>
</feature>
<dbReference type="FunFam" id="3.30.160.60:FF:000812">
    <property type="entry name" value="zinc finger protein 23 isoform X2"/>
    <property type="match status" value="1"/>
</dbReference>
<dbReference type="InterPro" id="IPR013087">
    <property type="entry name" value="Znf_C2H2_type"/>
</dbReference>
<feature type="domain" description="C2H2-type" evidence="12">
    <location>
        <begin position="212"/>
        <end position="239"/>
    </location>
</feature>
<evidence type="ECO:0000313" key="14">
    <source>
        <dbReference type="EMBL" id="KAK7809242.1"/>
    </source>
</evidence>
<evidence type="ECO:0000259" key="12">
    <source>
        <dbReference type="PROSITE" id="PS50157"/>
    </source>
</evidence>
<evidence type="ECO:0000256" key="11">
    <source>
        <dbReference type="PROSITE-ProRule" id="PRU00042"/>
    </source>
</evidence>
<accession>A0AAW0I4Y4</accession>
<keyword evidence="5 11" id="KW-0863">Zinc-finger</keyword>
<keyword evidence="6" id="KW-0862">Zinc</keyword>
<dbReference type="PROSITE" id="PS50805">
    <property type="entry name" value="KRAB"/>
    <property type="match status" value="2"/>
</dbReference>
<dbReference type="SUPFAM" id="SSF57667">
    <property type="entry name" value="beta-beta-alpha zinc fingers"/>
    <property type="match status" value="3"/>
</dbReference>
<dbReference type="AlphaFoldDB" id="A0AAW0I4Y4"/>
<keyword evidence="9" id="KW-0804">Transcription</keyword>
<keyword evidence="10" id="KW-0539">Nucleus</keyword>
<keyword evidence="4" id="KW-0677">Repeat</keyword>
<dbReference type="EMBL" id="JBBHLL010000218">
    <property type="protein sequence ID" value="KAK7809242.1"/>
    <property type="molecule type" value="Genomic_DNA"/>
</dbReference>
<dbReference type="Gene3D" id="3.30.160.60">
    <property type="entry name" value="Classic Zinc Finger"/>
    <property type="match status" value="4"/>
</dbReference>
<dbReference type="PROSITE" id="PS00028">
    <property type="entry name" value="ZINC_FINGER_C2H2_1"/>
    <property type="match status" value="3"/>
</dbReference>
<name>A0AAW0I4Y4_MYOGA</name>
<comment type="similarity">
    <text evidence="2">Belongs to the krueppel C2H2-type zinc-finger protein family.</text>
</comment>
<dbReference type="InterPro" id="IPR036051">
    <property type="entry name" value="KRAB_dom_sf"/>
</dbReference>
<dbReference type="InterPro" id="IPR036236">
    <property type="entry name" value="Znf_C2H2_sf"/>
</dbReference>
<dbReference type="Pfam" id="PF00096">
    <property type="entry name" value="zf-C2H2"/>
    <property type="match status" value="3"/>
</dbReference>
<evidence type="ECO:0000256" key="1">
    <source>
        <dbReference type="ARBA" id="ARBA00004123"/>
    </source>
</evidence>
<proteinExistence type="inferred from homology"/>
<feature type="domain" description="KRAB" evidence="13">
    <location>
        <begin position="307"/>
        <end position="382"/>
    </location>
</feature>
<dbReference type="GO" id="GO:0008270">
    <property type="term" value="F:zinc ion binding"/>
    <property type="evidence" value="ECO:0007669"/>
    <property type="project" value="UniProtKB-KW"/>
</dbReference>
<comment type="subcellular location">
    <subcellularLocation>
        <location evidence="1">Nucleus</location>
    </subcellularLocation>
</comment>
<feature type="domain" description="KRAB" evidence="13">
    <location>
        <begin position="13"/>
        <end position="87"/>
    </location>
</feature>
<dbReference type="GO" id="GO:0000981">
    <property type="term" value="F:DNA-binding transcription factor activity, RNA polymerase II-specific"/>
    <property type="evidence" value="ECO:0007669"/>
    <property type="project" value="TreeGrafter"/>
</dbReference>
<dbReference type="Proteomes" id="UP001488838">
    <property type="component" value="Unassembled WGS sequence"/>
</dbReference>
<evidence type="ECO:0000313" key="15">
    <source>
        <dbReference type="Proteomes" id="UP001488838"/>
    </source>
</evidence>
<dbReference type="SMART" id="SM00355">
    <property type="entry name" value="ZnF_C2H2"/>
    <property type="match status" value="4"/>
</dbReference>
<dbReference type="GO" id="GO:0005634">
    <property type="term" value="C:nucleus"/>
    <property type="evidence" value="ECO:0007669"/>
    <property type="project" value="UniProtKB-SubCell"/>
</dbReference>
<keyword evidence="15" id="KW-1185">Reference proteome</keyword>
<gene>
    <name evidence="14" type="ORF">U0070_025651</name>
</gene>
<evidence type="ECO:0000256" key="6">
    <source>
        <dbReference type="ARBA" id="ARBA00022833"/>
    </source>
</evidence>
<evidence type="ECO:0000256" key="4">
    <source>
        <dbReference type="ARBA" id="ARBA00022737"/>
    </source>
</evidence>
<dbReference type="CDD" id="cd07765">
    <property type="entry name" value="KRAB_A-box"/>
    <property type="match status" value="2"/>
</dbReference>
<feature type="domain" description="C2H2-type" evidence="12">
    <location>
        <begin position="102"/>
        <end position="129"/>
    </location>
</feature>
<keyword evidence="7" id="KW-0805">Transcription regulation</keyword>
<dbReference type="GO" id="GO:0000977">
    <property type="term" value="F:RNA polymerase II transcription regulatory region sequence-specific DNA binding"/>
    <property type="evidence" value="ECO:0007669"/>
    <property type="project" value="TreeGrafter"/>
</dbReference>
<dbReference type="Pfam" id="PF01352">
    <property type="entry name" value="KRAB"/>
    <property type="match status" value="2"/>
</dbReference>
<dbReference type="SUPFAM" id="SSF109640">
    <property type="entry name" value="KRAB domain (Kruppel-associated box)"/>
    <property type="match status" value="2"/>
</dbReference>
<keyword evidence="8" id="KW-0238">DNA-binding</keyword>
<evidence type="ECO:0000256" key="10">
    <source>
        <dbReference type="ARBA" id="ARBA00023242"/>
    </source>
</evidence>
<comment type="caution">
    <text evidence="14">The sequence shown here is derived from an EMBL/GenBank/DDBJ whole genome shotgun (WGS) entry which is preliminary data.</text>
</comment>